<dbReference type="AlphaFoldDB" id="A0A831W6G5"/>
<keyword evidence="1" id="KW-0472">Membrane</keyword>
<keyword evidence="1" id="KW-0812">Transmembrane</keyword>
<protein>
    <submittedName>
        <fullName evidence="2">Fis family transcriptional regulator</fullName>
    </submittedName>
</protein>
<dbReference type="Proteomes" id="UP000886251">
    <property type="component" value="Unassembled WGS sequence"/>
</dbReference>
<reference evidence="2" key="1">
    <citation type="journal article" date="2020" name="mSystems">
        <title>Genome- and Community-Level Interaction Insights into Carbon Utilization and Element Cycling Functions of Hydrothermarchaeota in Hydrothermal Sediment.</title>
        <authorList>
            <person name="Zhou Z."/>
            <person name="Liu Y."/>
            <person name="Xu W."/>
            <person name="Pan J."/>
            <person name="Luo Z.H."/>
            <person name="Li M."/>
        </authorList>
    </citation>
    <scope>NUCLEOTIDE SEQUENCE [LARGE SCALE GENOMIC DNA]</scope>
    <source>
        <strain evidence="2">HyVt-443</strain>
    </source>
</reference>
<accession>A0A831W6G5</accession>
<evidence type="ECO:0000313" key="2">
    <source>
        <dbReference type="EMBL" id="HEB95301.1"/>
    </source>
</evidence>
<dbReference type="EMBL" id="DRKP01000031">
    <property type="protein sequence ID" value="HEB95301.1"/>
    <property type="molecule type" value="Genomic_DNA"/>
</dbReference>
<dbReference type="PANTHER" id="PTHR35867:SF1">
    <property type="entry name" value="PROTEIN RSEC"/>
    <property type="match status" value="1"/>
</dbReference>
<feature type="transmembrane region" description="Helical" evidence="1">
    <location>
        <begin position="111"/>
        <end position="131"/>
    </location>
</feature>
<keyword evidence="1" id="KW-1133">Transmembrane helix</keyword>
<evidence type="ECO:0000256" key="1">
    <source>
        <dbReference type="SAM" id="Phobius"/>
    </source>
</evidence>
<feature type="transmembrane region" description="Helical" evidence="1">
    <location>
        <begin position="79"/>
        <end position="99"/>
    </location>
</feature>
<comment type="caution">
    <text evidence="2">The sequence shown here is derived from an EMBL/GenBank/DDBJ whole genome shotgun (WGS) entry which is preliminary data.</text>
</comment>
<sequence>MIEEQALVVDCEGEFALVETERSSSCGNCSARGACGTAALSKVLGSRRSRVRVLNPVGARPGDEVVIGLEESTLTRTSFVFYMLPLLALILGAIAAQWLGGWLGGADPEPFAIFGGVAGLALGLLGVRRFARGVQRDPRHQPTILRHAAEFQVRFHPRQIHSS</sequence>
<gene>
    <name evidence="2" type="ORF">ENI96_02580</name>
</gene>
<dbReference type="InterPro" id="IPR026268">
    <property type="entry name" value="RseC"/>
</dbReference>
<organism evidence="2">
    <name type="scientific">Sedimenticola thiotaurini</name>
    <dbReference type="NCBI Taxonomy" id="1543721"/>
    <lineage>
        <taxon>Bacteria</taxon>
        <taxon>Pseudomonadati</taxon>
        <taxon>Pseudomonadota</taxon>
        <taxon>Gammaproteobacteria</taxon>
        <taxon>Chromatiales</taxon>
        <taxon>Sedimenticolaceae</taxon>
        <taxon>Sedimenticola</taxon>
    </lineage>
</organism>
<proteinExistence type="predicted"/>
<name>A0A831W6G5_9GAMM</name>
<dbReference type="PANTHER" id="PTHR35867">
    <property type="entry name" value="PROTEIN RSEC"/>
    <property type="match status" value="1"/>
</dbReference>
<dbReference type="InterPro" id="IPR007359">
    <property type="entry name" value="SigmaE_reg_RseC_MucC"/>
</dbReference>
<dbReference type="Pfam" id="PF04246">
    <property type="entry name" value="RseC_MucC"/>
    <property type="match status" value="1"/>
</dbReference>
<dbReference type="PIRSF" id="PIRSF004923">
    <property type="entry name" value="RseC"/>
    <property type="match status" value="1"/>
</dbReference>